<protein>
    <recommendedName>
        <fullName evidence="3">GTP cyclohydrolase 1 type 2 homolog</fullName>
    </recommendedName>
</protein>
<dbReference type="Gene3D" id="3.40.1390.30">
    <property type="entry name" value="NIF3 (NGG1p interacting factor 3)-like"/>
    <property type="match status" value="2"/>
</dbReference>
<evidence type="ECO:0000256" key="4">
    <source>
        <dbReference type="ARBA" id="ARBA00022723"/>
    </source>
</evidence>
<proteinExistence type="inferred from homology"/>
<comment type="subunit">
    <text evidence="2">Homohexamer.</text>
</comment>
<dbReference type="RefSeq" id="WP_013708768.1">
    <property type="nucleotide sequence ID" value="NC_015389.1"/>
</dbReference>
<dbReference type="InterPro" id="IPR036069">
    <property type="entry name" value="DUF34/NIF3_sf"/>
</dbReference>
<dbReference type="STRING" id="700015.Corgl_0914"/>
<feature type="binding site" evidence="5">
    <location>
        <position position="64"/>
    </location>
    <ligand>
        <name>a divalent metal cation</name>
        <dbReference type="ChEBI" id="CHEBI:60240"/>
        <label>2</label>
    </ligand>
</feature>
<comment type="similarity">
    <text evidence="1">Belongs to the GTP cyclohydrolase I type 2/NIF3 family.</text>
</comment>
<dbReference type="Pfam" id="PF01784">
    <property type="entry name" value="DUF34_NIF3"/>
    <property type="match status" value="1"/>
</dbReference>
<feature type="binding site" evidence="5">
    <location>
        <position position="225"/>
    </location>
    <ligand>
        <name>a divalent metal cation</name>
        <dbReference type="ChEBI" id="CHEBI:60240"/>
        <label>1</label>
    </ligand>
</feature>
<gene>
    <name evidence="6" type="ordered locus">Corgl_0914</name>
</gene>
<dbReference type="InterPro" id="IPR002678">
    <property type="entry name" value="DUF34/NIF3"/>
</dbReference>
<evidence type="ECO:0000256" key="3">
    <source>
        <dbReference type="ARBA" id="ARBA00022112"/>
    </source>
</evidence>
<dbReference type="OrthoDB" id="9795763at2"/>
<dbReference type="KEGG" id="cgo:Corgl_0914"/>
<evidence type="ECO:0000313" key="6">
    <source>
        <dbReference type="EMBL" id="AEB07025.1"/>
    </source>
</evidence>
<evidence type="ECO:0000256" key="2">
    <source>
        <dbReference type="ARBA" id="ARBA00011643"/>
    </source>
</evidence>
<dbReference type="AlphaFoldDB" id="F2N9J6"/>
<feature type="binding site" evidence="5">
    <location>
        <position position="229"/>
    </location>
    <ligand>
        <name>a divalent metal cation</name>
        <dbReference type="ChEBI" id="CHEBI:60240"/>
        <label>1</label>
    </ligand>
</feature>
<organism evidence="6 7">
    <name type="scientific">Coriobacterium glomerans (strain ATCC 49209 / DSM 20642 / JCM 10262 / PW2)</name>
    <dbReference type="NCBI Taxonomy" id="700015"/>
    <lineage>
        <taxon>Bacteria</taxon>
        <taxon>Bacillati</taxon>
        <taxon>Actinomycetota</taxon>
        <taxon>Coriobacteriia</taxon>
        <taxon>Coriobacteriales</taxon>
        <taxon>Coriobacteriaceae</taxon>
        <taxon>Coriobacterium</taxon>
    </lineage>
</organism>
<sequence length="268" mass="28144">MRVSELERSLFECYPRSVAEPWDHVGLSVGRPDEELGVACVALDASPRNVGRAHELGAGVLVTHHPVYISAPASFVPECAAAPQGAAAVFTAAELGVSVISMHTNLDRSPDARAILPELLGVGAQTSLEYPSQPDRAGIGAIAKTAPERLGDLARRVARVFSTEPRVWGDPACEIAKLAFVPGALGDLGGAAIDVGADVLITGEAGYHVCQDLAACGCSVILLGHDRSEEPFVDVLARRLIRIGLSGDAVKIIRSSAQWWTISKGDLL</sequence>
<feature type="binding site" evidence="5">
    <location>
        <position position="107"/>
    </location>
    <ligand>
        <name>a divalent metal cation</name>
        <dbReference type="ChEBI" id="CHEBI:60240"/>
        <label>1</label>
    </ligand>
</feature>
<dbReference type="Proteomes" id="UP000006851">
    <property type="component" value="Chromosome"/>
</dbReference>
<keyword evidence="4 5" id="KW-0479">Metal-binding</keyword>
<evidence type="ECO:0000256" key="1">
    <source>
        <dbReference type="ARBA" id="ARBA00006964"/>
    </source>
</evidence>
<keyword evidence="7" id="KW-1185">Reference proteome</keyword>
<dbReference type="PANTHER" id="PTHR13799:SF14">
    <property type="entry name" value="GTP CYCLOHYDROLASE 1 TYPE 2 HOMOLOG"/>
    <property type="match status" value="1"/>
</dbReference>
<feature type="binding site" evidence="5">
    <location>
        <position position="65"/>
    </location>
    <ligand>
        <name>a divalent metal cation</name>
        <dbReference type="ChEBI" id="CHEBI:60240"/>
        <label>1</label>
    </ligand>
</feature>
<name>F2N9J6_CORGP</name>
<dbReference type="PANTHER" id="PTHR13799">
    <property type="entry name" value="NGG1 INTERACTING FACTOR 3"/>
    <property type="match status" value="1"/>
</dbReference>
<evidence type="ECO:0000313" key="7">
    <source>
        <dbReference type="Proteomes" id="UP000006851"/>
    </source>
</evidence>
<dbReference type="eggNOG" id="COG0327">
    <property type="taxonomic scope" value="Bacteria"/>
</dbReference>
<dbReference type="HOGENOM" id="CLU_037423_2_0_11"/>
<dbReference type="FunFam" id="3.40.1390.30:FF:000001">
    <property type="entry name" value="GTP cyclohydrolase 1 type 2"/>
    <property type="match status" value="1"/>
</dbReference>
<reference evidence="7" key="1">
    <citation type="journal article" date="2013" name="Stand. Genomic Sci.">
        <title>Complete genome sequence of Coriobacterium glomerans type strain (PW2(T)) from the midgut of Pyrrhocoris apterus L. (red soldier bug).</title>
        <authorList>
            <person name="Stackebrandt E."/>
            <person name="Zeytun A."/>
            <person name="Lapidus A."/>
            <person name="Nolan M."/>
            <person name="Lucas S."/>
            <person name="Hammon N."/>
            <person name="Deshpande S."/>
            <person name="Cheng J.F."/>
            <person name="Tapia R."/>
            <person name="Goodwin L.A."/>
            <person name="Pitluck S."/>
            <person name="Liolios K."/>
            <person name="Pagani I."/>
            <person name="Ivanova N."/>
            <person name="Mavromatis K."/>
            <person name="Mikhailova N."/>
            <person name="Huntemann M."/>
            <person name="Pati A."/>
            <person name="Chen A."/>
            <person name="Palaniappan K."/>
            <person name="Chang Y.J."/>
            <person name="Land M."/>
            <person name="Hauser L."/>
            <person name="Rohde M."/>
            <person name="Pukall R."/>
            <person name="Goker M."/>
            <person name="Detter J.C."/>
            <person name="Woyke T."/>
            <person name="Bristow J."/>
            <person name="Eisen J.A."/>
            <person name="Markowitz V."/>
            <person name="Hugenholtz P."/>
            <person name="Kyrpides N.C."/>
            <person name="Klenk H.P."/>
        </authorList>
    </citation>
    <scope>NUCLEOTIDE SEQUENCE</scope>
    <source>
        <strain evidence="7">ATCC 49209 / DSM 20642 / JCM 10262 / PW2</strain>
    </source>
</reference>
<dbReference type="SUPFAM" id="SSF102705">
    <property type="entry name" value="NIF3 (NGG1p interacting factor 3)-like"/>
    <property type="match status" value="1"/>
</dbReference>
<accession>F2N9J6</accession>
<dbReference type="GO" id="GO:0046872">
    <property type="term" value="F:metal ion binding"/>
    <property type="evidence" value="ECO:0007669"/>
    <property type="project" value="UniProtKB-KW"/>
</dbReference>
<dbReference type="GO" id="GO:0005737">
    <property type="term" value="C:cytoplasm"/>
    <property type="evidence" value="ECO:0007669"/>
    <property type="project" value="TreeGrafter"/>
</dbReference>
<evidence type="ECO:0000256" key="5">
    <source>
        <dbReference type="PIRSR" id="PIRSR602678-1"/>
    </source>
</evidence>
<dbReference type="EMBL" id="CP002628">
    <property type="protein sequence ID" value="AEB07025.1"/>
    <property type="molecule type" value="Genomic_DNA"/>
</dbReference>